<dbReference type="Gene3D" id="3.30.457.10">
    <property type="entry name" value="Copper amine oxidase-like, N-terminal domain"/>
    <property type="match status" value="1"/>
</dbReference>
<dbReference type="eggNOG" id="COG0860">
    <property type="taxonomic scope" value="Bacteria"/>
</dbReference>
<sequence length="190" mass="21416">MSKKVFAVFVGVLFTFCIAASVSAAGTVKLYAEGRQIESEHPPQIKKDRLFVPVSVVSDALHVPVSWDNRTKQASFQTGGDSFVLTLNQKSYTKNGVKFALDAAPYLYNGRLYVPLRFFSEACGYQVQWDAKTQAVHINKGTQNAVDLNELQRVALPEGLELISHEWCRCRTTRERRKKPDWKASPSAWF</sequence>
<protein>
    <submittedName>
        <fullName evidence="3">Copper amine oxidase family protein</fullName>
    </submittedName>
</protein>
<evidence type="ECO:0000259" key="2">
    <source>
        <dbReference type="Pfam" id="PF07833"/>
    </source>
</evidence>
<dbReference type="HOGENOM" id="CLU_1427382_0_0_9"/>
<feature type="chain" id="PRO_5038695876" evidence="1">
    <location>
        <begin position="25"/>
        <end position="190"/>
    </location>
</feature>
<reference evidence="4" key="1">
    <citation type="submission" date="2012-01" db="EMBL/GenBank/DDBJ databases">
        <title>Complete sequence of chromosome of Thermobacillus composti KWC4.</title>
        <authorList>
            <person name="Lucas S."/>
            <person name="Han J."/>
            <person name="Lapidus A."/>
            <person name="Cheng J.-F."/>
            <person name="Goodwin L."/>
            <person name="Pitluck S."/>
            <person name="Peters L."/>
            <person name="Ovchinnikova G."/>
            <person name="Teshima H."/>
            <person name="Detter J.C."/>
            <person name="Han C."/>
            <person name="Tapia R."/>
            <person name="Land M."/>
            <person name="Hauser L."/>
            <person name="Kyrpides N."/>
            <person name="Ivanova N."/>
            <person name="Pagani I."/>
            <person name="Anderson I."/>
            <person name="Woyke T."/>
        </authorList>
    </citation>
    <scope>NUCLEOTIDE SEQUENCE [LARGE SCALE GENOMIC DNA]</scope>
    <source>
        <strain evidence="4">DSM 18247 / JCM 13945 / KWC4</strain>
    </source>
</reference>
<evidence type="ECO:0000313" key="4">
    <source>
        <dbReference type="Proteomes" id="UP000010795"/>
    </source>
</evidence>
<proteinExistence type="predicted"/>
<feature type="domain" description="Copper amine oxidase-like N-terminal" evidence="2">
    <location>
        <begin position="33"/>
        <end position="138"/>
    </location>
</feature>
<feature type="signal peptide" evidence="1">
    <location>
        <begin position="1"/>
        <end position="24"/>
    </location>
</feature>
<dbReference type="EMBL" id="CP003255">
    <property type="protein sequence ID" value="AGA56807.1"/>
    <property type="molecule type" value="Genomic_DNA"/>
</dbReference>
<dbReference type="InterPro" id="IPR036582">
    <property type="entry name" value="Mao_N_sf"/>
</dbReference>
<evidence type="ECO:0000256" key="1">
    <source>
        <dbReference type="SAM" id="SignalP"/>
    </source>
</evidence>
<dbReference type="KEGG" id="tco:Theco_0597"/>
<keyword evidence="4" id="KW-1185">Reference proteome</keyword>
<keyword evidence="1" id="KW-0732">Signal</keyword>
<dbReference type="STRING" id="717605.Theco_0597"/>
<evidence type="ECO:0000313" key="3">
    <source>
        <dbReference type="EMBL" id="AGA56807.1"/>
    </source>
</evidence>
<gene>
    <name evidence="3" type="ordered locus">Theco_0597</name>
</gene>
<dbReference type="OrthoDB" id="574706at2"/>
<dbReference type="RefSeq" id="WP_015253571.1">
    <property type="nucleotide sequence ID" value="NC_019897.1"/>
</dbReference>
<dbReference type="InterPro" id="IPR012854">
    <property type="entry name" value="Cu_amine_oxidase-like_N"/>
</dbReference>
<dbReference type="AlphaFoldDB" id="L0EAK3"/>
<dbReference type="Proteomes" id="UP000010795">
    <property type="component" value="Chromosome"/>
</dbReference>
<dbReference type="SUPFAM" id="SSF55383">
    <property type="entry name" value="Copper amine oxidase, domain N"/>
    <property type="match status" value="1"/>
</dbReference>
<name>L0EAK3_THECK</name>
<organism evidence="3 4">
    <name type="scientific">Thermobacillus composti (strain DSM 18247 / JCM 13945 / KWC4)</name>
    <dbReference type="NCBI Taxonomy" id="717605"/>
    <lineage>
        <taxon>Bacteria</taxon>
        <taxon>Bacillati</taxon>
        <taxon>Bacillota</taxon>
        <taxon>Bacilli</taxon>
        <taxon>Bacillales</taxon>
        <taxon>Paenibacillaceae</taxon>
        <taxon>Thermobacillus</taxon>
    </lineage>
</organism>
<dbReference type="Pfam" id="PF07833">
    <property type="entry name" value="Cu_amine_oxidN1"/>
    <property type="match status" value="1"/>
</dbReference>
<accession>L0EAK3</accession>